<sequence>MREVLGVWTNTRAIILVALTAAIYAAVLIPLKAIPIIPGLTELRPANVLPVVFSLLFGPAAAWGSAIGNTIGDIVGGILGPGSFFGFFANFFFGLVPYLLWGRLGFLSSGKKPIMSPKEGQYGRQLLEYLAIALTASGACAVVLAWGVDVLALSPFGAFSNIVLLNNFIASAVLGPLLMPLLYRRVERWGLLYSDLVGWEDGDAARPDGTLRAAPPSSGVGVVLMFTGIIGAYIVGNMIAFGLLSVGIGIAAGAGVFLLIFIASLVFF</sequence>
<feature type="transmembrane region" description="Helical" evidence="1">
    <location>
        <begin position="220"/>
        <end position="240"/>
    </location>
</feature>
<gene>
    <name evidence="2" type="ORF">B0W44_01415</name>
</gene>
<feature type="transmembrane region" description="Helical" evidence="1">
    <location>
        <begin position="246"/>
        <end position="267"/>
    </location>
</feature>
<organism evidence="2 3">
    <name type="scientific">Novibacillus thermophilus</name>
    <dbReference type="NCBI Taxonomy" id="1471761"/>
    <lineage>
        <taxon>Bacteria</taxon>
        <taxon>Bacillati</taxon>
        <taxon>Bacillota</taxon>
        <taxon>Bacilli</taxon>
        <taxon>Bacillales</taxon>
        <taxon>Thermoactinomycetaceae</taxon>
        <taxon>Novibacillus</taxon>
    </lineage>
</organism>
<evidence type="ECO:0000313" key="2">
    <source>
        <dbReference type="EMBL" id="AQS57337.1"/>
    </source>
</evidence>
<feature type="transmembrane region" description="Helical" evidence="1">
    <location>
        <begin position="46"/>
        <end position="64"/>
    </location>
</feature>
<dbReference type="Pfam" id="PF06177">
    <property type="entry name" value="QueT"/>
    <property type="match status" value="1"/>
</dbReference>
<evidence type="ECO:0000256" key="1">
    <source>
        <dbReference type="SAM" id="Phobius"/>
    </source>
</evidence>
<accession>A0A1U9KB99</accession>
<proteinExistence type="predicted"/>
<dbReference type="Proteomes" id="UP000188603">
    <property type="component" value="Chromosome"/>
</dbReference>
<name>A0A1U9KB99_9BACL</name>
<dbReference type="InterPro" id="IPR010387">
    <property type="entry name" value="QueT"/>
</dbReference>
<feature type="transmembrane region" description="Helical" evidence="1">
    <location>
        <begin position="126"/>
        <end position="146"/>
    </location>
</feature>
<dbReference type="KEGG" id="ntr:B0W44_01415"/>
<feature type="transmembrane region" description="Helical" evidence="1">
    <location>
        <begin position="12"/>
        <end position="34"/>
    </location>
</feature>
<keyword evidence="1" id="KW-0812">Transmembrane</keyword>
<dbReference type="AlphaFoldDB" id="A0A1U9KB99"/>
<feature type="transmembrane region" description="Helical" evidence="1">
    <location>
        <begin position="84"/>
        <end position="106"/>
    </location>
</feature>
<reference evidence="2 3" key="1">
    <citation type="journal article" date="2015" name="Int. J. Syst. Evol. Microbiol.">
        <title>Novibacillus thermophilus gen. nov., sp. nov., a Gram-staining-negative and moderately thermophilic member of the family Thermoactinomycetaceae.</title>
        <authorList>
            <person name="Yang G."/>
            <person name="Chen J."/>
            <person name="Zhou S."/>
        </authorList>
    </citation>
    <scope>NUCLEOTIDE SEQUENCE [LARGE SCALE GENOMIC DNA]</scope>
    <source>
        <strain evidence="2 3">SG-1</strain>
    </source>
</reference>
<keyword evidence="1" id="KW-1133">Transmembrane helix</keyword>
<evidence type="ECO:0008006" key="4">
    <source>
        <dbReference type="Google" id="ProtNLM"/>
    </source>
</evidence>
<keyword evidence="1" id="KW-0472">Membrane</keyword>
<dbReference type="STRING" id="1471761.B0W44_01415"/>
<protein>
    <recommendedName>
        <fullName evidence="4">QueT transporter</fullName>
    </recommendedName>
</protein>
<feature type="transmembrane region" description="Helical" evidence="1">
    <location>
        <begin position="158"/>
        <end position="183"/>
    </location>
</feature>
<evidence type="ECO:0000313" key="3">
    <source>
        <dbReference type="Proteomes" id="UP000188603"/>
    </source>
</evidence>
<keyword evidence="3" id="KW-1185">Reference proteome</keyword>
<dbReference type="EMBL" id="CP019699">
    <property type="protein sequence ID" value="AQS57337.1"/>
    <property type="molecule type" value="Genomic_DNA"/>
</dbReference>